<accession>A0A9D2FQ35</accession>
<dbReference type="Pfam" id="PF06013">
    <property type="entry name" value="WXG100"/>
    <property type="match status" value="1"/>
</dbReference>
<dbReference type="EMBL" id="DXBG01000035">
    <property type="protein sequence ID" value="HIZ64617.1"/>
    <property type="molecule type" value="Genomic_DNA"/>
</dbReference>
<dbReference type="Gene3D" id="1.10.287.1060">
    <property type="entry name" value="ESAT-6-like"/>
    <property type="match status" value="1"/>
</dbReference>
<dbReference type="SUPFAM" id="SSF140453">
    <property type="entry name" value="EsxAB dimer-like"/>
    <property type="match status" value="1"/>
</dbReference>
<feature type="coiled-coil region" evidence="1">
    <location>
        <begin position="16"/>
        <end position="43"/>
    </location>
</feature>
<dbReference type="Proteomes" id="UP000824056">
    <property type="component" value="Unassembled WGS sequence"/>
</dbReference>
<organism evidence="2 3">
    <name type="scientific">Candidatus Blautia pullicola</name>
    <dbReference type="NCBI Taxonomy" id="2838498"/>
    <lineage>
        <taxon>Bacteria</taxon>
        <taxon>Bacillati</taxon>
        <taxon>Bacillota</taxon>
        <taxon>Clostridia</taxon>
        <taxon>Lachnospirales</taxon>
        <taxon>Lachnospiraceae</taxon>
        <taxon>Blautia</taxon>
    </lineage>
</organism>
<dbReference type="InterPro" id="IPR010310">
    <property type="entry name" value="T7SS_ESAT-6-like"/>
</dbReference>
<name>A0A9D2FQ35_9FIRM</name>
<sequence>MADRIEIETRLLAQDKESIQTQVQRLRTQKNRLQDRMEQLSGMWEGPAKETFLNQFLSDCEYMESFFSELDAYVQAMEYAEKEYNKCENDVAQIVAAIEI</sequence>
<evidence type="ECO:0000313" key="3">
    <source>
        <dbReference type="Proteomes" id="UP000824056"/>
    </source>
</evidence>
<evidence type="ECO:0000313" key="2">
    <source>
        <dbReference type="EMBL" id="HIZ64617.1"/>
    </source>
</evidence>
<gene>
    <name evidence="2" type="ORF">H9809_01730</name>
</gene>
<dbReference type="AlphaFoldDB" id="A0A9D2FQ35"/>
<reference evidence="2" key="2">
    <citation type="submission" date="2021-04" db="EMBL/GenBank/DDBJ databases">
        <authorList>
            <person name="Gilroy R."/>
        </authorList>
    </citation>
    <scope>NUCLEOTIDE SEQUENCE</scope>
    <source>
        <strain evidence="2">1068</strain>
    </source>
</reference>
<comment type="caution">
    <text evidence="2">The sequence shown here is derived from an EMBL/GenBank/DDBJ whole genome shotgun (WGS) entry which is preliminary data.</text>
</comment>
<keyword evidence="1" id="KW-0175">Coiled coil</keyword>
<dbReference type="InterPro" id="IPR036689">
    <property type="entry name" value="ESAT-6-like_sf"/>
</dbReference>
<reference evidence="2" key="1">
    <citation type="journal article" date="2021" name="PeerJ">
        <title>Extensive microbial diversity within the chicken gut microbiome revealed by metagenomics and culture.</title>
        <authorList>
            <person name="Gilroy R."/>
            <person name="Ravi A."/>
            <person name="Getino M."/>
            <person name="Pursley I."/>
            <person name="Horton D.L."/>
            <person name="Alikhan N.F."/>
            <person name="Baker D."/>
            <person name="Gharbi K."/>
            <person name="Hall N."/>
            <person name="Watson M."/>
            <person name="Adriaenssens E.M."/>
            <person name="Foster-Nyarko E."/>
            <person name="Jarju S."/>
            <person name="Secka A."/>
            <person name="Antonio M."/>
            <person name="Oren A."/>
            <person name="Chaudhuri R.R."/>
            <person name="La Ragione R."/>
            <person name="Hildebrand F."/>
            <person name="Pallen M.J."/>
        </authorList>
    </citation>
    <scope>NUCLEOTIDE SEQUENCE</scope>
    <source>
        <strain evidence="2">1068</strain>
    </source>
</reference>
<proteinExistence type="predicted"/>
<protein>
    <submittedName>
        <fullName evidence="2">WXG100 family type VII secretion target</fullName>
    </submittedName>
</protein>
<evidence type="ECO:0000256" key="1">
    <source>
        <dbReference type="SAM" id="Coils"/>
    </source>
</evidence>